<dbReference type="EMBL" id="JBFTWV010000309">
    <property type="protein sequence ID" value="KAL2782844.1"/>
    <property type="molecule type" value="Genomic_DNA"/>
</dbReference>
<accession>A0ABR4FHX6</accession>
<name>A0ABR4FHX6_9EURO</name>
<keyword evidence="3" id="KW-1185">Reference proteome</keyword>
<reference evidence="2 3" key="1">
    <citation type="submission" date="2024-07" db="EMBL/GenBank/DDBJ databases">
        <title>Section-level genome sequencing and comparative genomics of Aspergillus sections Usti and Cavernicolus.</title>
        <authorList>
            <consortium name="Lawrence Berkeley National Laboratory"/>
            <person name="Nybo J.L."/>
            <person name="Vesth T.C."/>
            <person name="Theobald S."/>
            <person name="Frisvad J.C."/>
            <person name="Larsen T.O."/>
            <person name="Kjaerboelling I."/>
            <person name="Rothschild-Mancinelli K."/>
            <person name="Lyhne E.K."/>
            <person name="Kogle M.E."/>
            <person name="Barry K."/>
            <person name="Clum A."/>
            <person name="Na H."/>
            <person name="Ledsgaard L."/>
            <person name="Lin J."/>
            <person name="Lipzen A."/>
            <person name="Kuo A."/>
            <person name="Riley R."/>
            <person name="Mondo S."/>
            <person name="Labutti K."/>
            <person name="Haridas S."/>
            <person name="Pangalinan J."/>
            <person name="Salamov A.A."/>
            <person name="Simmons B.A."/>
            <person name="Magnuson J.K."/>
            <person name="Chen J."/>
            <person name="Drula E."/>
            <person name="Henrissat B."/>
            <person name="Wiebenga A."/>
            <person name="Lubbers R.J."/>
            <person name="Gomes A.C."/>
            <person name="Makela M.R."/>
            <person name="Stajich J."/>
            <person name="Grigoriev I.V."/>
            <person name="Mortensen U.H."/>
            <person name="De Vries R.P."/>
            <person name="Baker S.E."/>
            <person name="Andersen M.R."/>
        </authorList>
    </citation>
    <scope>NUCLEOTIDE SEQUENCE [LARGE SCALE GENOMIC DNA]</scope>
    <source>
        <strain evidence="2 3">CBS 209.92</strain>
    </source>
</reference>
<feature type="region of interest" description="Disordered" evidence="1">
    <location>
        <begin position="33"/>
        <end position="112"/>
    </location>
</feature>
<feature type="compositionally biased region" description="Acidic residues" evidence="1">
    <location>
        <begin position="43"/>
        <end position="56"/>
    </location>
</feature>
<sequence>ICTTRFDLQEQKQLILQEYLSYQEITAITEANETRHESFDLISDTEEETEDMEYEAEGIQPPNAQSLQRCGTTTLDLEDREAMDHDEHDDDDNINPPLPDTQQRVSSRKRKRSKLLEGYVLGS</sequence>
<evidence type="ECO:0000313" key="2">
    <source>
        <dbReference type="EMBL" id="KAL2782844.1"/>
    </source>
</evidence>
<evidence type="ECO:0000256" key="1">
    <source>
        <dbReference type="SAM" id="MobiDB-lite"/>
    </source>
</evidence>
<gene>
    <name evidence="2" type="ORF">BJX66DRAFT_319722</name>
</gene>
<feature type="compositionally biased region" description="Polar residues" evidence="1">
    <location>
        <begin position="62"/>
        <end position="75"/>
    </location>
</feature>
<dbReference type="Proteomes" id="UP001610563">
    <property type="component" value="Unassembled WGS sequence"/>
</dbReference>
<proteinExistence type="predicted"/>
<comment type="caution">
    <text evidence="2">The sequence shown here is derived from an EMBL/GenBank/DDBJ whole genome shotgun (WGS) entry which is preliminary data.</text>
</comment>
<feature type="non-terminal residue" evidence="2">
    <location>
        <position position="1"/>
    </location>
</feature>
<evidence type="ECO:0000313" key="3">
    <source>
        <dbReference type="Proteomes" id="UP001610563"/>
    </source>
</evidence>
<organism evidence="2 3">
    <name type="scientific">Aspergillus keveii</name>
    <dbReference type="NCBI Taxonomy" id="714993"/>
    <lineage>
        <taxon>Eukaryota</taxon>
        <taxon>Fungi</taxon>
        <taxon>Dikarya</taxon>
        <taxon>Ascomycota</taxon>
        <taxon>Pezizomycotina</taxon>
        <taxon>Eurotiomycetes</taxon>
        <taxon>Eurotiomycetidae</taxon>
        <taxon>Eurotiales</taxon>
        <taxon>Aspergillaceae</taxon>
        <taxon>Aspergillus</taxon>
        <taxon>Aspergillus subgen. Nidulantes</taxon>
    </lineage>
</organism>
<protein>
    <submittedName>
        <fullName evidence="2">Uncharacterized protein</fullName>
    </submittedName>
</protein>